<evidence type="ECO:0000313" key="8">
    <source>
        <dbReference type="Proteomes" id="UP000192582"/>
    </source>
</evidence>
<dbReference type="RefSeq" id="WP_084048890.1">
    <property type="nucleotide sequence ID" value="NZ_FWWU01000009.1"/>
</dbReference>
<proteinExistence type="inferred from homology"/>
<dbReference type="SMART" id="SM00849">
    <property type="entry name" value="Lactamase_B"/>
    <property type="match status" value="1"/>
</dbReference>
<protein>
    <submittedName>
        <fullName evidence="7">Metal-dependent hydrolases of the beta-lactamase superfamily III</fullName>
    </submittedName>
</protein>
<dbReference type="GO" id="GO:0046872">
    <property type="term" value="F:metal ion binding"/>
    <property type="evidence" value="ECO:0007669"/>
    <property type="project" value="UniProtKB-KW"/>
</dbReference>
<name>A0A1W1VFQ4_9DEIO</name>
<dbReference type="InterPro" id="IPR051013">
    <property type="entry name" value="MBL_superfamily_lactonases"/>
</dbReference>
<dbReference type="Pfam" id="PF00753">
    <property type="entry name" value="Lactamase_B"/>
    <property type="match status" value="1"/>
</dbReference>
<dbReference type="InterPro" id="IPR001279">
    <property type="entry name" value="Metallo-B-lactamas"/>
</dbReference>
<keyword evidence="3" id="KW-0479">Metal-binding</keyword>
<evidence type="ECO:0000256" key="4">
    <source>
        <dbReference type="ARBA" id="ARBA00022801"/>
    </source>
</evidence>
<dbReference type="AlphaFoldDB" id="A0A1W1VFQ4"/>
<dbReference type="Proteomes" id="UP000192582">
    <property type="component" value="Unassembled WGS sequence"/>
</dbReference>
<gene>
    <name evidence="7" type="ORF">SAMN00790413_01419</name>
</gene>
<dbReference type="OrthoDB" id="333278at2"/>
<dbReference type="CDD" id="cd07730">
    <property type="entry name" value="metallo-hydrolase-like_MBL-fold"/>
    <property type="match status" value="1"/>
</dbReference>
<dbReference type="EMBL" id="FWWU01000009">
    <property type="protein sequence ID" value="SMB92043.1"/>
    <property type="molecule type" value="Genomic_DNA"/>
</dbReference>
<dbReference type="STRING" id="695939.SAMN00790413_01419"/>
<comment type="cofactor">
    <cofactor evidence="1">
        <name>Zn(2+)</name>
        <dbReference type="ChEBI" id="CHEBI:29105"/>
    </cofactor>
</comment>
<feature type="domain" description="Metallo-beta-lactamase" evidence="6">
    <location>
        <begin position="35"/>
        <end position="274"/>
    </location>
</feature>
<sequence length="287" mass="30416">MSAAIRVLPLTAGQCLGLAALTGRGAPWRVERYPAGFALILHPLHGPVLFDTGYAPRVLSAMSRWPGLLYGLVTPVQIDVRETAAAQLARLGFPPAGVRQIIVSHLHADHVGGLRDFPGATFVLDLEPSRSLLAQRGLRALRRAFLPELLPPDFLARVRPLTFAPAPSGLAPFSEAADVFGDGSVYAVRVPGHAPGMIALIARTQPGAALEGDGAGLSLLAADVAWRVPALRSGGEPHPLARLAFGDPVGERRSRAGVRAWLEVHPHARVILSHDLPEAGPEPVHVR</sequence>
<keyword evidence="5" id="KW-0862">Zinc</keyword>
<dbReference type="Gene3D" id="3.60.15.10">
    <property type="entry name" value="Ribonuclease Z/Hydroxyacylglutathione hydrolase-like"/>
    <property type="match status" value="1"/>
</dbReference>
<evidence type="ECO:0000256" key="1">
    <source>
        <dbReference type="ARBA" id="ARBA00001947"/>
    </source>
</evidence>
<dbReference type="GO" id="GO:0016787">
    <property type="term" value="F:hydrolase activity"/>
    <property type="evidence" value="ECO:0007669"/>
    <property type="project" value="UniProtKB-KW"/>
</dbReference>
<dbReference type="PANTHER" id="PTHR42978:SF2">
    <property type="entry name" value="102 KBASES UNSTABLE REGION: FROM 1 TO 119443"/>
    <property type="match status" value="1"/>
</dbReference>
<dbReference type="PANTHER" id="PTHR42978">
    <property type="entry name" value="QUORUM-QUENCHING LACTONASE YTNP-RELATED-RELATED"/>
    <property type="match status" value="1"/>
</dbReference>
<evidence type="ECO:0000256" key="2">
    <source>
        <dbReference type="ARBA" id="ARBA00007749"/>
    </source>
</evidence>
<organism evidence="7 8">
    <name type="scientific">Deinococcus hopiensis KR-140</name>
    <dbReference type="NCBI Taxonomy" id="695939"/>
    <lineage>
        <taxon>Bacteria</taxon>
        <taxon>Thermotogati</taxon>
        <taxon>Deinococcota</taxon>
        <taxon>Deinococci</taxon>
        <taxon>Deinococcales</taxon>
        <taxon>Deinococcaceae</taxon>
        <taxon>Deinococcus</taxon>
    </lineage>
</organism>
<keyword evidence="8" id="KW-1185">Reference proteome</keyword>
<comment type="similarity">
    <text evidence="2">Belongs to the metallo-beta-lactamase superfamily.</text>
</comment>
<evidence type="ECO:0000313" key="7">
    <source>
        <dbReference type="EMBL" id="SMB92043.1"/>
    </source>
</evidence>
<evidence type="ECO:0000259" key="6">
    <source>
        <dbReference type="SMART" id="SM00849"/>
    </source>
</evidence>
<evidence type="ECO:0000256" key="5">
    <source>
        <dbReference type="ARBA" id="ARBA00022833"/>
    </source>
</evidence>
<dbReference type="SUPFAM" id="SSF56281">
    <property type="entry name" value="Metallo-hydrolase/oxidoreductase"/>
    <property type="match status" value="1"/>
</dbReference>
<reference evidence="7 8" key="1">
    <citation type="submission" date="2017-04" db="EMBL/GenBank/DDBJ databases">
        <authorList>
            <person name="Afonso C.L."/>
            <person name="Miller P.J."/>
            <person name="Scott M.A."/>
            <person name="Spackman E."/>
            <person name="Goraichik I."/>
            <person name="Dimitrov K.M."/>
            <person name="Suarez D.L."/>
            <person name="Swayne D.E."/>
        </authorList>
    </citation>
    <scope>NUCLEOTIDE SEQUENCE [LARGE SCALE GENOMIC DNA]</scope>
    <source>
        <strain evidence="7 8">KR-140</strain>
    </source>
</reference>
<evidence type="ECO:0000256" key="3">
    <source>
        <dbReference type="ARBA" id="ARBA00022723"/>
    </source>
</evidence>
<keyword evidence="4 7" id="KW-0378">Hydrolase</keyword>
<dbReference type="InterPro" id="IPR036866">
    <property type="entry name" value="RibonucZ/Hydroxyglut_hydro"/>
</dbReference>
<accession>A0A1W1VFQ4</accession>